<name>A0A4Z1PVM5_9PEZI</name>
<dbReference type="STRING" id="86259.A0A4Z1PVM5"/>
<comment type="subunit">
    <text evidence="8">Associates with TFIID-IIA (DA complex) to form TFIID-IIA-IIB (DAB-complex) which is then recognized by polymerase II.</text>
</comment>
<dbReference type="GO" id="GO:0017025">
    <property type="term" value="F:TBP-class protein binding"/>
    <property type="evidence" value="ECO:0007669"/>
    <property type="project" value="InterPro"/>
</dbReference>
<dbReference type="GO" id="GO:0016251">
    <property type="term" value="F:RNA polymerase II general transcription initiation factor activity"/>
    <property type="evidence" value="ECO:0007669"/>
    <property type="project" value="TreeGrafter"/>
</dbReference>
<feature type="domain" description="TFIIB-type" evidence="11">
    <location>
        <begin position="31"/>
        <end position="64"/>
    </location>
</feature>
<evidence type="ECO:0000256" key="8">
    <source>
        <dbReference type="ARBA" id="ARBA00066213"/>
    </source>
</evidence>
<dbReference type="InterPro" id="IPR013150">
    <property type="entry name" value="TFIIB_cyclin"/>
</dbReference>
<organism evidence="12 13">
    <name type="scientific">Venturia nashicola</name>
    <dbReference type="NCBI Taxonomy" id="86259"/>
    <lineage>
        <taxon>Eukaryota</taxon>
        <taxon>Fungi</taxon>
        <taxon>Dikarya</taxon>
        <taxon>Ascomycota</taxon>
        <taxon>Pezizomycotina</taxon>
        <taxon>Dothideomycetes</taxon>
        <taxon>Pleosporomycetidae</taxon>
        <taxon>Venturiales</taxon>
        <taxon>Venturiaceae</taxon>
        <taxon>Venturia</taxon>
    </lineage>
</organism>
<dbReference type="EMBL" id="SNSC02000001">
    <property type="protein sequence ID" value="TID27470.1"/>
    <property type="molecule type" value="Genomic_DNA"/>
</dbReference>
<dbReference type="Pfam" id="PF08271">
    <property type="entry name" value="Zn_Ribbon_TF"/>
    <property type="match status" value="1"/>
</dbReference>
<dbReference type="FunFam" id="1.10.472.170:FF:000001">
    <property type="entry name" value="Transcription initiation factor IIB"/>
    <property type="match status" value="1"/>
</dbReference>
<dbReference type="PROSITE" id="PS51134">
    <property type="entry name" value="ZF_TFIIB"/>
    <property type="match status" value="1"/>
</dbReference>
<dbReference type="Gene3D" id="1.10.472.10">
    <property type="entry name" value="Cyclin-like"/>
    <property type="match status" value="1"/>
</dbReference>
<keyword evidence="5" id="KW-0804">Transcription</keyword>
<sequence length="359" mass="39309">MSAPRELSPGEVVEHNPHAREAVEWSQNLNIHLKCPECQEFPPNLIEEFSSGDTVCASCGMVLASHVVDTRSEWRTFSNDDQGNDDPSRVGDAANPLLNGSQLQTTIAYGNGDARSRDLNRVQTKANAEKSTKNLLAAYKQISTFCASYHIPTQVADTAHALYKLTDDAKAFKGKSMDGIIASVIFIACRQNKVPRTFKEITALTKVPKKEIGRTFKALERFFVKYHKDNQTSVKGGVIAAEQTYNSTNSSQASDFCSRFCAVLNLSTKVGIMSGDLANYMLQKGVLAGRSPLSIAAVSIYMMSHLMGFPKSAKDISKACEVSDGTIRGAYKNIYPERETLIKPDWLNVGGKIENLPGL</sequence>
<dbReference type="InterPro" id="IPR013137">
    <property type="entry name" value="Znf_TFIIB"/>
</dbReference>
<evidence type="ECO:0000256" key="5">
    <source>
        <dbReference type="ARBA" id="ARBA00023163"/>
    </source>
</evidence>
<dbReference type="AlphaFoldDB" id="A0A4Z1PVM5"/>
<dbReference type="PROSITE" id="PS00782">
    <property type="entry name" value="TFIIB"/>
    <property type="match status" value="1"/>
</dbReference>
<evidence type="ECO:0000256" key="3">
    <source>
        <dbReference type="ARBA" id="ARBA00022737"/>
    </source>
</evidence>
<dbReference type="Proteomes" id="UP000298493">
    <property type="component" value="Unassembled WGS sequence"/>
</dbReference>
<evidence type="ECO:0000256" key="9">
    <source>
        <dbReference type="PROSITE-ProRule" id="PRU00469"/>
    </source>
</evidence>
<dbReference type="InterPro" id="IPR013763">
    <property type="entry name" value="Cyclin-like_dom"/>
</dbReference>
<dbReference type="InterPro" id="IPR036915">
    <property type="entry name" value="Cyclin-like_sf"/>
</dbReference>
<dbReference type="SMART" id="SM00385">
    <property type="entry name" value="CYCLIN"/>
    <property type="match status" value="2"/>
</dbReference>
<dbReference type="InterPro" id="IPR000812">
    <property type="entry name" value="TFIIB"/>
</dbReference>
<comment type="similarity">
    <text evidence="1">Belongs to the TFIIB family.</text>
</comment>
<keyword evidence="9" id="KW-0863">Zinc-finger</keyword>
<keyword evidence="3" id="KW-0677">Repeat</keyword>
<keyword evidence="9" id="KW-0862">Zinc</keyword>
<keyword evidence="9" id="KW-0479">Metal-binding</keyword>
<feature type="region of interest" description="Disordered" evidence="10">
    <location>
        <begin position="76"/>
        <end position="96"/>
    </location>
</feature>
<dbReference type="CDD" id="cd20551">
    <property type="entry name" value="CYCLIN_TFIIB_rpt1"/>
    <property type="match status" value="1"/>
</dbReference>
<keyword evidence="4" id="KW-0805">Transcription regulation</keyword>
<evidence type="ECO:0000256" key="10">
    <source>
        <dbReference type="SAM" id="MobiDB-lite"/>
    </source>
</evidence>
<dbReference type="GO" id="GO:0051123">
    <property type="term" value="P:RNA polymerase II preinitiation complex assembly"/>
    <property type="evidence" value="ECO:0007669"/>
    <property type="project" value="UniProtKB-ARBA"/>
</dbReference>
<evidence type="ECO:0000313" key="13">
    <source>
        <dbReference type="Proteomes" id="UP000298493"/>
    </source>
</evidence>
<evidence type="ECO:0000313" key="12">
    <source>
        <dbReference type="EMBL" id="TID27470.1"/>
    </source>
</evidence>
<evidence type="ECO:0000256" key="7">
    <source>
        <dbReference type="ARBA" id="ARBA00056616"/>
    </source>
</evidence>
<gene>
    <name evidence="12" type="ORF">E6O75_ATG00237</name>
</gene>
<evidence type="ECO:0000259" key="11">
    <source>
        <dbReference type="PROSITE" id="PS51134"/>
    </source>
</evidence>
<dbReference type="OrthoDB" id="25790at2759"/>
<dbReference type="Gene3D" id="1.10.472.170">
    <property type="match status" value="1"/>
</dbReference>
<keyword evidence="13" id="KW-1185">Reference proteome</keyword>
<comment type="function">
    <text evidence="7">General factor that plays a major role in the activation of eukaryotic genes transcribed by RNA polymerase II.</text>
</comment>
<comment type="caution">
    <text evidence="12">The sequence shown here is derived from an EMBL/GenBank/DDBJ whole genome shotgun (WGS) entry which is preliminary data.</text>
</comment>
<dbReference type="Pfam" id="PF00382">
    <property type="entry name" value="TFIIB"/>
    <property type="match status" value="2"/>
</dbReference>
<dbReference type="GO" id="GO:0097550">
    <property type="term" value="C:transcription preinitiation complex"/>
    <property type="evidence" value="ECO:0007669"/>
    <property type="project" value="TreeGrafter"/>
</dbReference>
<evidence type="ECO:0000256" key="4">
    <source>
        <dbReference type="ARBA" id="ARBA00023015"/>
    </source>
</evidence>
<evidence type="ECO:0000256" key="1">
    <source>
        <dbReference type="ARBA" id="ARBA00010857"/>
    </source>
</evidence>
<dbReference type="PANTHER" id="PTHR11618:SF13">
    <property type="entry name" value="TRANSCRIPTION INITIATION FACTOR IIB"/>
    <property type="match status" value="1"/>
</dbReference>
<evidence type="ECO:0000256" key="2">
    <source>
        <dbReference type="ARBA" id="ARBA00013932"/>
    </source>
</evidence>
<accession>A0A4Z1PVM5</accession>
<dbReference type="GO" id="GO:0005634">
    <property type="term" value="C:nucleus"/>
    <property type="evidence" value="ECO:0007669"/>
    <property type="project" value="TreeGrafter"/>
</dbReference>
<dbReference type="PANTHER" id="PTHR11618">
    <property type="entry name" value="TRANSCRIPTION INITIATION FACTOR IIB-RELATED"/>
    <property type="match status" value="1"/>
</dbReference>
<dbReference type="PRINTS" id="PR00685">
    <property type="entry name" value="TIFACTORIIB"/>
</dbReference>
<dbReference type="SUPFAM" id="SSF47954">
    <property type="entry name" value="Cyclin-like"/>
    <property type="match status" value="2"/>
</dbReference>
<proteinExistence type="inferred from homology"/>
<dbReference type="SUPFAM" id="SSF57783">
    <property type="entry name" value="Zinc beta-ribbon"/>
    <property type="match status" value="1"/>
</dbReference>
<evidence type="ECO:0000256" key="6">
    <source>
        <dbReference type="ARBA" id="ARBA00031706"/>
    </source>
</evidence>
<reference evidence="12 13" key="1">
    <citation type="submission" date="2019-04" db="EMBL/GenBank/DDBJ databases">
        <title>High contiguity whole genome sequence and gene annotation resource for two Venturia nashicola isolates.</title>
        <authorList>
            <person name="Prokchorchik M."/>
            <person name="Won K."/>
            <person name="Lee Y."/>
            <person name="Choi E.D."/>
            <person name="Segonzac C."/>
            <person name="Sohn K.H."/>
        </authorList>
    </citation>
    <scope>NUCLEOTIDE SEQUENCE [LARGE SCALE GENOMIC DNA]</scope>
    <source>
        <strain evidence="12 13">PRI2</strain>
    </source>
</reference>
<dbReference type="InterPro" id="IPR023486">
    <property type="entry name" value="TFIIB_CS"/>
</dbReference>
<protein>
    <recommendedName>
        <fullName evidence="2">Transcription initiation factor IIB</fullName>
    </recommendedName>
    <alternativeName>
        <fullName evidence="6">General transcription factor TFIIB</fullName>
    </alternativeName>
</protein>
<dbReference type="GO" id="GO:0008270">
    <property type="term" value="F:zinc ion binding"/>
    <property type="evidence" value="ECO:0007669"/>
    <property type="project" value="UniProtKB-KW"/>
</dbReference>